<dbReference type="EMBL" id="HBFP01006090">
    <property type="protein sequence ID" value="CAD8819945.1"/>
    <property type="molecule type" value="Transcribed_RNA"/>
</dbReference>
<name>A0A7S0ZF56_9RHOD</name>
<sequence length="257" mass="28156">MSFKRAADSLRNQLVKTVGRKIIAVGRNYAEHAAEMGASKPMNPSQGGSPPLIFLKPTSSYVTSPGPIQIPRGMQLQHEIELGVVMASPLSSTQVTSAHIEDPLLLMNHVAGYLCCIDVTARNIQSEAKKQGHPWTLSKSCDTFTPISEIIPRRELTDEMVLKNGVELYLSVNDEMRQKDSTLSMTWSIPELLAYISSYIQLEAGDVVLTGTPGGVGPLEPGDKVLAGIQGITEMRFDVAARPMTQWELSRHRIESQ</sequence>
<gene>
    <name evidence="4" type="ORF">TOLI1172_LOCUS4334</name>
</gene>
<dbReference type="AlphaFoldDB" id="A0A7S0ZF56"/>
<protein>
    <recommendedName>
        <fullName evidence="3">Fumarylacetoacetase-like C-terminal domain-containing protein</fullName>
    </recommendedName>
</protein>
<dbReference type="InterPro" id="IPR011234">
    <property type="entry name" value="Fumarylacetoacetase-like_C"/>
</dbReference>
<dbReference type="SUPFAM" id="SSF56529">
    <property type="entry name" value="FAH"/>
    <property type="match status" value="1"/>
</dbReference>
<dbReference type="GO" id="GO:0046872">
    <property type="term" value="F:metal ion binding"/>
    <property type="evidence" value="ECO:0007669"/>
    <property type="project" value="UniProtKB-KW"/>
</dbReference>
<dbReference type="GO" id="GO:0005739">
    <property type="term" value="C:mitochondrion"/>
    <property type="evidence" value="ECO:0007669"/>
    <property type="project" value="TreeGrafter"/>
</dbReference>
<evidence type="ECO:0000256" key="2">
    <source>
        <dbReference type="ARBA" id="ARBA00022723"/>
    </source>
</evidence>
<feature type="domain" description="Fumarylacetoacetase-like C-terminal" evidence="3">
    <location>
        <begin position="21"/>
        <end position="239"/>
    </location>
</feature>
<dbReference type="Pfam" id="PF01557">
    <property type="entry name" value="FAA_hydrolase"/>
    <property type="match status" value="1"/>
</dbReference>
<reference evidence="4" key="1">
    <citation type="submission" date="2021-01" db="EMBL/GenBank/DDBJ databases">
        <authorList>
            <person name="Corre E."/>
            <person name="Pelletier E."/>
            <person name="Niang G."/>
            <person name="Scheremetjew M."/>
            <person name="Finn R."/>
            <person name="Kale V."/>
            <person name="Holt S."/>
            <person name="Cochrane G."/>
            <person name="Meng A."/>
            <person name="Brown T."/>
            <person name="Cohen L."/>
        </authorList>
    </citation>
    <scope>NUCLEOTIDE SEQUENCE</scope>
    <source>
        <strain evidence="4">CCMP3278</strain>
    </source>
</reference>
<dbReference type="GO" id="GO:0018773">
    <property type="term" value="F:acetylpyruvate hydrolase activity"/>
    <property type="evidence" value="ECO:0007669"/>
    <property type="project" value="TreeGrafter"/>
</dbReference>
<organism evidence="4">
    <name type="scientific">Timspurckia oligopyrenoides</name>
    <dbReference type="NCBI Taxonomy" id="708627"/>
    <lineage>
        <taxon>Eukaryota</taxon>
        <taxon>Rhodophyta</taxon>
        <taxon>Bangiophyceae</taxon>
        <taxon>Porphyridiales</taxon>
        <taxon>Porphyridiaceae</taxon>
        <taxon>Timspurckia</taxon>
    </lineage>
</organism>
<evidence type="ECO:0000313" key="4">
    <source>
        <dbReference type="EMBL" id="CAD8819945.1"/>
    </source>
</evidence>
<accession>A0A7S0ZF56</accession>
<dbReference type="Gene3D" id="3.90.850.10">
    <property type="entry name" value="Fumarylacetoacetase-like, C-terminal domain"/>
    <property type="match status" value="1"/>
</dbReference>
<keyword evidence="2" id="KW-0479">Metal-binding</keyword>
<proteinExistence type="inferred from homology"/>
<comment type="similarity">
    <text evidence="1">Belongs to the FAH family.</text>
</comment>
<dbReference type="PANTHER" id="PTHR11820:SF7">
    <property type="entry name" value="ACYLPYRUVASE FAHD1, MITOCHONDRIAL"/>
    <property type="match status" value="1"/>
</dbReference>
<evidence type="ECO:0000256" key="1">
    <source>
        <dbReference type="ARBA" id="ARBA00010211"/>
    </source>
</evidence>
<dbReference type="PANTHER" id="PTHR11820">
    <property type="entry name" value="ACYLPYRUVASE"/>
    <property type="match status" value="1"/>
</dbReference>
<evidence type="ECO:0000259" key="3">
    <source>
        <dbReference type="Pfam" id="PF01557"/>
    </source>
</evidence>
<dbReference type="InterPro" id="IPR036663">
    <property type="entry name" value="Fumarylacetoacetase_C_sf"/>
</dbReference>